<dbReference type="InterPro" id="IPR008969">
    <property type="entry name" value="CarboxyPept-like_regulatory"/>
</dbReference>
<dbReference type="EMBL" id="JBHSKX010000002">
    <property type="protein sequence ID" value="MFC5368194.1"/>
    <property type="molecule type" value="Genomic_DNA"/>
</dbReference>
<dbReference type="AlphaFoldDB" id="A0ABD5RDQ9"/>
<name>A0ABD5RDQ9_9EURY</name>
<evidence type="ECO:0000313" key="1">
    <source>
        <dbReference type="EMBL" id="MFC5368194.1"/>
    </source>
</evidence>
<keyword evidence="2" id="KW-1185">Reference proteome</keyword>
<accession>A0ABD5RDQ9</accession>
<comment type="caution">
    <text evidence="1">The sequence shown here is derived from an EMBL/GenBank/DDBJ whole genome shotgun (WGS) entry which is preliminary data.</text>
</comment>
<dbReference type="Gene3D" id="2.60.40.1120">
    <property type="entry name" value="Carboxypeptidase-like, regulatory domain"/>
    <property type="match status" value="1"/>
</dbReference>
<protein>
    <submittedName>
        <fullName evidence="1">Carboxypeptidase regulatory-like domain-containing protein</fullName>
    </submittedName>
</protein>
<proteinExistence type="predicted"/>
<dbReference type="Proteomes" id="UP001596201">
    <property type="component" value="Unassembled WGS sequence"/>
</dbReference>
<evidence type="ECO:0000313" key="2">
    <source>
        <dbReference type="Proteomes" id="UP001596201"/>
    </source>
</evidence>
<gene>
    <name evidence="1" type="ORF">ACFPJ5_14760</name>
</gene>
<reference evidence="1 2" key="1">
    <citation type="journal article" date="2019" name="Int. J. Syst. Evol. Microbiol.">
        <title>The Global Catalogue of Microorganisms (GCM) 10K type strain sequencing project: providing services to taxonomists for standard genome sequencing and annotation.</title>
        <authorList>
            <consortium name="The Broad Institute Genomics Platform"/>
            <consortium name="The Broad Institute Genome Sequencing Center for Infectious Disease"/>
            <person name="Wu L."/>
            <person name="Ma J."/>
        </authorList>
    </citation>
    <scope>NUCLEOTIDE SEQUENCE [LARGE SCALE GENOMIC DNA]</scope>
    <source>
        <strain evidence="1 2">CGMCC 1.12237</strain>
    </source>
</reference>
<sequence>MTETTPRWRSVAVRTTRVSIVVSVVDDDTGERIPTARVELADETPPTTVSGGYHVFTDLGPDPVEIRVTAPGYDEATPTVTPVAPTETDASAFVTEVQLTND</sequence>
<dbReference type="Pfam" id="PF13620">
    <property type="entry name" value="CarboxypepD_reg"/>
    <property type="match status" value="1"/>
</dbReference>
<organism evidence="1 2">
    <name type="scientific">Salinirubrum litoreum</name>
    <dbReference type="NCBI Taxonomy" id="1126234"/>
    <lineage>
        <taxon>Archaea</taxon>
        <taxon>Methanobacteriati</taxon>
        <taxon>Methanobacteriota</taxon>
        <taxon>Stenosarchaea group</taxon>
        <taxon>Halobacteria</taxon>
        <taxon>Halobacteriales</taxon>
        <taxon>Haloferacaceae</taxon>
        <taxon>Salinirubrum</taxon>
    </lineage>
</organism>
<dbReference type="RefSeq" id="WP_227230437.1">
    <property type="nucleotide sequence ID" value="NZ_JAJCVJ010000002.1"/>
</dbReference>
<dbReference type="SUPFAM" id="SSF49464">
    <property type="entry name" value="Carboxypeptidase regulatory domain-like"/>
    <property type="match status" value="1"/>
</dbReference>